<evidence type="ECO:0008006" key="3">
    <source>
        <dbReference type="Google" id="ProtNLM"/>
    </source>
</evidence>
<dbReference type="EMBL" id="JBGBPQ010000006">
    <property type="protein sequence ID" value="KAL1522915.1"/>
    <property type="molecule type" value="Genomic_DNA"/>
</dbReference>
<accession>A0AB34JLH5</accession>
<keyword evidence="2" id="KW-1185">Reference proteome</keyword>
<evidence type="ECO:0000313" key="1">
    <source>
        <dbReference type="EMBL" id="KAL1522915.1"/>
    </source>
</evidence>
<dbReference type="Proteomes" id="UP001515480">
    <property type="component" value="Unassembled WGS sequence"/>
</dbReference>
<proteinExistence type="predicted"/>
<comment type="caution">
    <text evidence="1">The sequence shown here is derived from an EMBL/GenBank/DDBJ whole genome shotgun (WGS) entry which is preliminary data.</text>
</comment>
<name>A0AB34JLH5_PRYPA</name>
<reference evidence="1 2" key="1">
    <citation type="journal article" date="2024" name="Science">
        <title>Giant polyketide synthase enzymes in the biosynthesis of giant marine polyether toxins.</title>
        <authorList>
            <person name="Fallon T.R."/>
            <person name="Shende V.V."/>
            <person name="Wierzbicki I.H."/>
            <person name="Pendleton A.L."/>
            <person name="Watervoot N.F."/>
            <person name="Auber R.P."/>
            <person name="Gonzalez D.J."/>
            <person name="Wisecaver J.H."/>
            <person name="Moore B.S."/>
        </authorList>
    </citation>
    <scope>NUCLEOTIDE SEQUENCE [LARGE SCALE GENOMIC DNA]</scope>
    <source>
        <strain evidence="1 2">12B1</strain>
    </source>
</reference>
<sequence length="173" mass="16877">MAATVTVVACLVVSVEEFDATSQQAYKLELAAAAGGGVTADDITLAISSGSLLVTATILTPSLQAALAAAAGVESAISDAASSGVFLGLPVNSTPQVPEAATVTVVASLVVSVEEFDATSQQTYKLKLAAAAGGGVTADDITLAISSGSLLVTATILTPSLQAALAAAAGLRW</sequence>
<evidence type="ECO:0000313" key="2">
    <source>
        <dbReference type="Proteomes" id="UP001515480"/>
    </source>
</evidence>
<organism evidence="1 2">
    <name type="scientific">Prymnesium parvum</name>
    <name type="common">Toxic golden alga</name>
    <dbReference type="NCBI Taxonomy" id="97485"/>
    <lineage>
        <taxon>Eukaryota</taxon>
        <taxon>Haptista</taxon>
        <taxon>Haptophyta</taxon>
        <taxon>Prymnesiophyceae</taxon>
        <taxon>Prymnesiales</taxon>
        <taxon>Prymnesiaceae</taxon>
        <taxon>Prymnesium</taxon>
    </lineage>
</organism>
<dbReference type="AlphaFoldDB" id="A0AB34JLH5"/>
<gene>
    <name evidence="1" type="ORF">AB1Y20_017880</name>
</gene>
<protein>
    <recommendedName>
        <fullName evidence="3">Cadherin-like beta sandwich domain-containing protein</fullName>
    </recommendedName>
</protein>